<dbReference type="Gene3D" id="2.160.20.70">
    <property type="match status" value="1"/>
</dbReference>
<dbReference type="AlphaFoldDB" id="A0AA36GNF0"/>
<dbReference type="PANTHER" id="PTHR15440">
    <property type="entry name" value="XRP2 PROTEIN"/>
    <property type="match status" value="1"/>
</dbReference>
<evidence type="ECO:0000313" key="4">
    <source>
        <dbReference type="Proteomes" id="UP001176961"/>
    </source>
</evidence>
<dbReference type="Pfam" id="PF07986">
    <property type="entry name" value="TBCC"/>
    <property type="match status" value="1"/>
</dbReference>
<comment type="caution">
    <text evidence="3">The sequence shown here is derived from an EMBL/GenBank/DDBJ whole genome shotgun (WGS) entry which is preliminary data.</text>
</comment>
<keyword evidence="4" id="KW-1185">Reference proteome</keyword>
<feature type="domain" description="C-CAP/cofactor C-like" evidence="2">
    <location>
        <begin position="245"/>
        <end position="384"/>
    </location>
</feature>
<sequence length="475" mass="53880">MTIQVWVWLRGDFLLESFLPLEFTLIKTPSAREVPEETESPGRRTAIEGAHALLDVCQARNWDRLGVAQWTEIVDEIGLDNALSEAVFRNASGDESFATLHVLALHMLLVGLEYFSYETDEAINTRGDIVTAMVHEQMEDFVFVLYRCATGLPRASLTKEKLRVFGPHMKKFLSMVDILFEGMTENDEDGDSHDDIIKVSTIAGKLWLKNGEISIRKFISNMRQCLVQDPFQIDDISVNTPSCSPRKVTSLAGARRKVTVSGWERFQLLSKPVYKDVHLRILSNKTQSSMFIVPWRCRSIIVDNVKFCPAMVLGPTHGSVILREVHNTAVSVACKQLYLWNCSSVTVFLHSFHPPIVRLCSDIRFAPYNVSYEGIEEEMMAAGLRCYQYKTPKHAVVLDDSETSILPATEFYIQPVPIVNNECDIKLLLKKLCPTYRKEWENALQLLRSDNGDAPDLPIKKTDLFYLKGKISPEL</sequence>
<protein>
    <recommendedName>
        <fullName evidence="2">C-CAP/cofactor C-like domain-containing protein</fullName>
    </recommendedName>
</protein>
<dbReference type="PROSITE" id="PS51329">
    <property type="entry name" value="C_CAP_COFACTOR_C"/>
    <property type="match status" value="1"/>
</dbReference>
<dbReference type="InterPro" id="IPR012945">
    <property type="entry name" value="Tubulin-bd_cofactor_C_dom"/>
</dbReference>
<reference evidence="3" key="1">
    <citation type="submission" date="2023-07" db="EMBL/GenBank/DDBJ databases">
        <authorList>
            <consortium name="CYATHOMIX"/>
        </authorList>
    </citation>
    <scope>NUCLEOTIDE SEQUENCE</scope>
    <source>
        <strain evidence="3">N/A</strain>
    </source>
</reference>
<comment type="similarity">
    <text evidence="1">Belongs to the TBCC family.</text>
</comment>
<dbReference type="InterPro" id="IPR039093">
    <property type="entry name" value="XRP2"/>
</dbReference>
<dbReference type="GO" id="GO:0005096">
    <property type="term" value="F:GTPase activator activity"/>
    <property type="evidence" value="ECO:0007669"/>
    <property type="project" value="InterPro"/>
</dbReference>
<evidence type="ECO:0000256" key="1">
    <source>
        <dbReference type="ARBA" id="ARBA00008848"/>
    </source>
</evidence>
<name>A0AA36GNF0_CYLNA</name>
<dbReference type="InterPro" id="IPR017901">
    <property type="entry name" value="C-CAP_CF_C-like"/>
</dbReference>
<evidence type="ECO:0000313" key="3">
    <source>
        <dbReference type="EMBL" id="CAJ0595336.1"/>
    </source>
</evidence>
<dbReference type="EMBL" id="CATQJL010000112">
    <property type="protein sequence ID" value="CAJ0595336.1"/>
    <property type="molecule type" value="Genomic_DNA"/>
</dbReference>
<proteinExistence type="inferred from homology"/>
<dbReference type="InterPro" id="IPR016098">
    <property type="entry name" value="CAP/MinC_C"/>
</dbReference>
<gene>
    <name evidence="3" type="ORF">CYNAS_LOCUS7319</name>
</gene>
<dbReference type="GO" id="GO:0006892">
    <property type="term" value="P:post-Golgi vesicle-mediated transport"/>
    <property type="evidence" value="ECO:0007669"/>
    <property type="project" value="TreeGrafter"/>
</dbReference>
<dbReference type="Proteomes" id="UP001176961">
    <property type="component" value="Unassembled WGS sequence"/>
</dbReference>
<dbReference type="PANTHER" id="PTHR15440:SF0">
    <property type="entry name" value="PROTEIN XRP2"/>
    <property type="match status" value="1"/>
</dbReference>
<dbReference type="GO" id="GO:1990075">
    <property type="term" value="C:periciliary membrane compartment"/>
    <property type="evidence" value="ECO:0007669"/>
    <property type="project" value="TreeGrafter"/>
</dbReference>
<evidence type="ECO:0000259" key="2">
    <source>
        <dbReference type="PROSITE" id="PS51329"/>
    </source>
</evidence>
<organism evidence="3 4">
    <name type="scientific">Cylicocyclus nassatus</name>
    <name type="common">Nematode worm</name>
    <dbReference type="NCBI Taxonomy" id="53992"/>
    <lineage>
        <taxon>Eukaryota</taxon>
        <taxon>Metazoa</taxon>
        <taxon>Ecdysozoa</taxon>
        <taxon>Nematoda</taxon>
        <taxon>Chromadorea</taxon>
        <taxon>Rhabditida</taxon>
        <taxon>Rhabditina</taxon>
        <taxon>Rhabditomorpha</taxon>
        <taxon>Strongyloidea</taxon>
        <taxon>Strongylidae</taxon>
        <taxon>Cylicocyclus</taxon>
    </lineage>
</organism>
<dbReference type="GO" id="GO:0005929">
    <property type="term" value="C:cilium"/>
    <property type="evidence" value="ECO:0007669"/>
    <property type="project" value="TreeGrafter"/>
</dbReference>
<accession>A0AA36GNF0</accession>